<dbReference type="PROSITE" id="PS51257">
    <property type="entry name" value="PROKAR_LIPOPROTEIN"/>
    <property type="match status" value="1"/>
</dbReference>
<comment type="caution">
    <text evidence="1">The sequence shown here is derived from an EMBL/GenBank/DDBJ whole genome shotgun (WGS) entry which is preliminary data.</text>
</comment>
<organism evidence="1 2">
    <name type="scientific">Algoriphagus sediminis</name>
    <dbReference type="NCBI Taxonomy" id="3057113"/>
    <lineage>
        <taxon>Bacteria</taxon>
        <taxon>Pseudomonadati</taxon>
        <taxon>Bacteroidota</taxon>
        <taxon>Cytophagia</taxon>
        <taxon>Cytophagales</taxon>
        <taxon>Cyclobacteriaceae</taxon>
        <taxon>Algoriphagus</taxon>
    </lineage>
</organism>
<keyword evidence="2" id="KW-1185">Reference proteome</keyword>
<name>A0ABT7YBZ8_9BACT</name>
<gene>
    <name evidence="1" type="ORF">QVH07_07800</name>
</gene>
<protein>
    <submittedName>
        <fullName evidence="1">DUF4221 family protein</fullName>
    </submittedName>
</protein>
<evidence type="ECO:0000313" key="2">
    <source>
        <dbReference type="Proteomes" id="UP001171916"/>
    </source>
</evidence>
<evidence type="ECO:0000313" key="1">
    <source>
        <dbReference type="EMBL" id="MDN3204048.1"/>
    </source>
</evidence>
<accession>A0ABT7YBZ8</accession>
<reference evidence="1" key="1">
    <citation type="submission" date="2023-06" db="EMBL/GenBank/DDBJ databases">
        <title>Robiginitalea aurantiacus sp. nov. and Algoriphagus sediminis sp. nov., isolated from coastal sediment.</title>
        <authorList>
            <person name="Zhou Z.Y."/>
            <person name="An J."/>
            <person name="Jia Y.W."/>
            <person name="Du Z.J."/>
        </authorList>
    </citation>
    <scope>NUCLEOTIDE SEQUENCE</scope>
    <source>
        <strain evidence="1">C2-7</strain>
    </source>
</reference>
<dbReference type="Pfam" id="PF13970">
    <property type="entry name" value="DUF4221"/>
    <property type="match status" value="1"/>
</dbReference>
<dbReference type="RefSeq" id="WP_289999602.1">
    <property type="nucleotide sequence ID" value="NZ_JAUEPH010000003.1"/>
</dbReference>
<sequence>MIQNKMIATKRLMRISMVLLFPFWISCEKDPEQIVEVNFEDLVVDTLYLEKSPNTKELGYDFSFFETEENRIVLKTFIDGTIYEYSYPDGRILRTQDYEQEGPNGIGSFNQGYFIEEDFIWFLSEVNLIKADHFGRVIARYALPEANENRQSVNYSTRMGAKVFRVGSSVLIPDAPFVLNEQVVQYEDWILKFDPEADSFEYLSFQWPENYQQFLNDPGFGRYQNSYLHNQNIMVVSLPASDSLIVLGKGLKKKVYAGTREPMNYLKGGQSQQGEWVVFFQDNNSSKYSGISWAEKEQVLLRQAIPIPDTKENREDGKIPILKMVVLDSSLRLKAEIDMPFETGGFNTPDGFYIWIGNPHSEDEVAYVRLSFDDILE</sequence>
<dbReference type="Proteomes" id="UP001171916">
    <property type="component" value="Unassembled WGS sequence"/>
</dbReference>
<dbReference type="InterPro" id="IPR025316">
    <property type="entry name" value="DUF4221"/>
</dbReference>
<dbReference type="EMBL" id="JAUEPH010000003">
    <property type="protein sequence ID" value="MDN3204048.1"/>
    <property type="molecule type" value="Genomic_DNA"/>
</dbReference>
<proteinExistence type="predicted"/>